<comment type="subcellular location">
    <subcellularLocation>
        <location evidence="9">Cell membrane</location>
        <topology evidence="9">Single-pass membrane protein</topology>
    </subcellularLocation>
    <subcellularLocation>
        <location evidence="1">Membrane</location>
        <topology evidence="1">Single-pass membrane protein</topology>
    </subcellularLocation>
</comment>
<sequence>MFDIGWSEILVVAVIAIIVVGPKELPGMLRAFGKTFGQVRRTAREFQNTFNDALREAERQANLEDVRKDIESVRALDPTKTLRKSLDDTKKQLSGKIDTGTTGSSAASKEGAPAVSDVVPLKNPDPAATDAPRPQPAVETPPAAGSDGAASAAPAAETPSTGGGDGEARRTAAAGGER</sequence>
<keyword evidence="2 9" id="KW-0813">Transport</keyword>
<feature type="region of interest" description="Disordered" evidence="10">
    <location>
        <begin position="76"/>
        <end position="178"/>
    </location>
</feature>
<dbReference type="PANTHER" id="PTHR33162:SF1">
    <property type="entry name" value="SEC-INDEPENDENT PROTEIN TRANSLOCASE PROTEIN TATA, CHLOROPLASTIC"/>
    <property type="match status" value="1"/>
</dbReference>
<dbReference type="HAMAP" id="MF_00237">
    <property type="entry name" value="TatB"/>
    <property type="match status" value="1"/>
</dbReference>
<comment type="subunit">
    <text evidence="9">The Tat system comprises two distinct complexes: a TatABC complex, containing multiple copies of TatA, TatB and TatC subunits, and a separate TatA complex, containing only TatA subunits. Substrates initially bind to the TatABC complex, which probably triggers association of the separate TatA complex to form the active translocon.</text>
</comment>
<dbReference type="GO" id="GO:0043953">
    <property type="term" value="P:protein transport by the Tat complex"/>
    <property type="evidence" value="ECO:0007669"/>
    <property type="project" value="UniProtKB-UniRule"/>
</dbReference>
<evidence type="ECO:0000256" key="3">
    <source>
        <dbReference type="ARBA" id="ARBA00022475"/>
    </source>
</evidence>
<dbReference type="GO" id="GO:0008320">
    <property type="term" value="F:protein transmembrane transporter activity"/>
    <property type="evidence" value="ECO:0007669"/>
    <property type="project" value="UniProtKB-UniRule"/>
</dbReference>
<dbReference type="OrthoDB" id="7206969at2"/>
<evidence type="ECO:0000313" key="13">
    <source>
        <dbReference type="Proteomes" id="UP000249590"/>
    </source>
</evidence>
<keyword evidence="5 9" id="KW-0653">Protein transport</keyword>
<dbReference type="PANTHER" id="PTHR33162">
    <property type="entry name" value="SEC-INDEPENDENT PROTEIN TRANSLOCASE PROTEIN TATA, CHLOROPLASTIC"/>
    <property type="match status" value="1"/>
</dbReference>
<evidence type="ECO:0000256" key="11">
    <source>
        <dbReference type="SAM" id="Phobius"/>
    </source>
</evidence>
<name>A0A8B2NXY1_9HYPH</name>
<evidence type="ECO:0000256" key="1">
    <source>
        <dbReference type="ARBA" id="ARBA00004167"/>
    </source>
</evidence>
<proteinExistence type="inferred from homology"/>
<dbReference type="NCBIfam" id="TIGR01410">
    <property type="entry name" value="tatB"/>
    <property type="match status" value="1"/>
</dbReference>
<keyword evidence="7 9" id="KW-0811">Translocation</keyword>
<evidence type="ECO:0000256" key="7">
    <source>
        <dbReference type="ARBA" id="ARBA00023010"/>
    </source>
</evidence>
<dbReference type="AlphaFoldDB" id="A0A8B2NXY1"/>
<comment type="function">
    <text evidence="9">Part of the twin-arginine translocation (Tat) system that transports large folded proteins containing a characteristic twin-arginine motif in their signal peptide across membranes. Together with TatC, TatB is part of a receptor directly interacting with Tat signal peptides. TatB may form an oligomeric binding site that transiently accommodates folded Tat precursor proteins before their translocation.</text>
</comment>
<feature type="compositionally biased region" description="Low complexity" evidence="10">
    <location>
        <begin position="140"/>
        <end position="160"/>
    </location>
</feature>
<dbReference type="Pfam" id="PF02416">
    <property type="entry name" value="TatA_B_E"/>
    <property type="match status" value="1"/>
</dbReference>
<dbReference type="InterPro" id="IPR003369">
    <property type="entry name" value="TatA/B/E"/>
</dbReference>
<evidence type="ECO:0000256" key="9">
    <source>
        <dbReference type="HAMAP-Rule" id="MF_00237"/>
    </source>
</evidence>
<protein>
    <recommendedName>
        <fullName evidence="9">Sec-independent protein translocase protein TatB</fullName>
    </recommendedName>
</protein>
<dbReference type="Proteomes" id="UP000249590">
    <property type="component" value="Unassembled WGS sequence"/>
</dbReference>
<reference evidence="12 13" key="1">
    <citation type="submission" date="2018-05" db="EMBL/GenBank/DDBJ databases">
        <title>Acuticoccus sediminis sp. nov., isolated from deep-sea sediment of Indian Ocean.</title>
        <authorList>
            <person name="Liu X."/>
            <person name="Lai Q."/>
            <person name="Du Y."/>
            <person name="Sun F."/>
            <person name="Zhang X."/>
            <person name="Wang S."/>
            <person name="Shao Z."/>
        </authorList>
    </citation>
    <scope>NUCLEOTIDE SEQUENCE [LARGE SCALE GENOMIC DNA]</scope>
    <source>
        <strain evidence="12 13">PTG4-2</strain>
    </source>
</reference>
<organism evidence="12 13">
    <name type="scientific">Acuticoccus sediminis</name>
    <dbReference type="NCBI Taxonomy" id="2184697"/>
    <lineage>
        <taxon>Bacteria</taxon>
        <taxon>Pseudomonadati</taxon>
        <taxon>Pseudomonadota</taxon>
        <taxon>Alphaproteobacteria</taxon>
        <taxon>Hyphomicrobiales</taxon>
        <taxon>Amorphaceae</taxon>
        <taxon>Acuticoccus</taxon>
    </lineage>
</organism>
<evidence type="ECO:0000256" key="8">
    <source>
        <dbReference type="ARBA" id="ARBA00023136"/>
    </source>
</evidence>
<comment type="caution">
    <text evidence="12">The sequence shown here is derived from an EMBL/GenBank/DDBJ whole genome shotgun (WGS) entry which is preliminary data.</text>
</comment>
<dbReference type="Gene3D" id="1.20.5.3310">
    <property type="match status" value="1"/>
</dbReference>
<evidence type="ECO:0000313" key="12">
    <source>
        <dbReference type="EMBL" id="RAI00638.1"/>
    </source>
</evidence>
<keyword evidence="3 9" id="KW-1003">Cell membrane</keyword>
<gene>
    <name evidence="9 12" type="primary">tatB</name>
    <name evidence="12" type="ORF">DLJ53_15385</name>
</gene>
<evidence type="ECO:0000256" key="5">
    <source>
        <dbReference type="ARBA" id="ARBA00022927"/>
    </source>
</evidence>
<evidence type="ECO:0000256" key="6">
    <source>
        <dbReference type="ARBA" id="ARBA00022989"/>
    </source>
</evidence>
<dbReference type="GO" id="GO:0033281">
    <property type="term" value="C:TAT protein transport complex"/>
    <property type="evidence" value="ECO:0007669"/>
    <property type="project" value="UniProtKB-UniRule"/>
</dbReference>
<feature type="compositionally biased region" description="Basic and acidic residues" evidence="10">
    <location>
        <begin position="166"/>
        <end position="178"/>
    </location>
</feature>
<keyword evidence="8 9" id="KW-0472">Membrane</keyword>
<keyword evidence="6 9" id="KW-1133">Transmembrane helix</keyword>
<evidence type="ECO:0000256" key="4">
    <source>
        <dbReference type="ARBA" id="ARBA00022692"/>
    </source>
</evidence>
<keyword evidence="4 9" id="KW-0812">Transmembrane</keyword>
<dbReference type="EMBL" id="QHHQ01000003">
    <property type="protein sequence ID" value="RAI00638.1"/>
    <property type="molecule type" value="Genomic_DNA"/>
</dbReference>
<keyword evidence="13" id="KW-1185">Reference proteome</keyword>
<dbReference type="PRINTS" id="PR01506">
    <property type="entry name" value="TATBPROTEIN"/>
</dbReference>
<evidence type="ECO:0000256" key="2">
    <source>
        <dbReference type="ARBA" id="ARBA00022448"/>
    </source>
</evidence>
<evidence type="ECO:0000256" key="10">
    <source>
        <dbReference type="SAM" id="MobiDB-lite"/>
    </source>
</evidence>
<dbReference type="InterPro" id="IPR018448">
    <property type="entry name" value="TatB"/>
</dbReference>
<accession>A0A8B2NXY1</accession>
<comment type="similarity">
    <text evidence="9">Belongs to the TatB family.</text>
</comment>
<dbReference type="RefSeq" id="WP_111346751.1">
    <property type="nucleotide sequence ID" value="NZ_QHHQ01000003.1"/>
</dbReference>
<feature type="transmembrane region" description="Helical" evidence="11">
    <location>
        <begin position="6"/>
        <end position="22"/>
    </location>
</feature>